<sequence>MRAARLTPIARTGAALLTAALFGLAPAAPALADDSPSPSPSASASAGPPTEAGTDFRTATAVQQGERATADASTGDYLYWAFPGDTGQDITVKATVTFPSTSVTHAASTWQIDVYDGLRRHQPCRYGMASRQADPGATSVELSCTLRTVTSYADTWSNDPLRGAYYLRLTATDIAQTDLGLPVQAAVEATASDAGGSAAADGSVTPLVPRESASVVPSGGWSSTWWSARWLWSAGGAALAALAGIGGYALTRGRGRPRGIPREV</sequence>
<dbReference type="EMBL" id="JAINVZ010000006">
    <property type="protein sequence ID" value="MBY8885540.1"/>
    <property type="molecule type" value="Genomic_DNA"/>
</dbReference>
<proteinExistence type="predicted"/>
<keyword evidence="2" id="KW-0472">Membrane</keyword>
<feature type="signal peptide" evidence="3">
    <location>
        <begin position="1"/>
        <end position="32"/>
    </location>
</feature>
<keyword evidence="5" id="KW-1185">Reference proteome</keyword>
<keyword evidence="2" id="KW-1133">Transmembrane helix</keyword>
<organism evidence="4 5">
    <name type="scientific">Streptantibioticus parmotrematis</name>
    <dbReference type="NCBI Taxonomy" id="2873249"/>
    <lineage>
        <taxon>Bacteria</taxon>
        <taxon>Bacillati</taxon>
        <taxon>Actinomycetota</taxon>
        <taxon>Actinomycetes</taxon>
        <taxon>Kitasatosporales</taxon>
        <taxon>Streptomycetaceae</taxon>
        <taxon>Streptantibioticus</taxon>
    </lineage>
</organism>
<name>A0ABS7QT29_9ACTN</name>
<dbReference type="Proteomes" id="UP001198565">
    <property type="component" value="Unassembled WGS sequence"/>
</dbReference>
<accession>A0ABS7QT29</accession>
<feature type="transmembrane region" description="Helical" evidence="2">
    <location>
        <begin position="230"/>
        <end position="250"/>
    </location>
</feature>
<keyword evidence="2" id="KW-0812">Transmembrane</keyword>
<feature type="chain" id="PRO_5047213304" description="Secreted protein" evidence="3">
    <location>
        <begin position="33"/>
        <end position="264"/>
    </location>
</feature>
<protein>
    <recommendedName>
        <fullName evidence="6">Secreted protein</fullName>
    </recommendedName>
</protein>
<comment type="caution">
    <text evidence="4">The sequence shown here is derived from an EMBL/GenBank/DDBJ whole genome shotgun (WGS) entry which is preliminary data.</text>
</comment>
<evidence type="ECO:0000256" key="2">
    <source>
        <dbReference type="SAM" id="Phobius"/>
    </source>
</evidence>
<evidence type="ECO:0000256" key="1">
    <source>
        <dbReference type="SAM" id="MobiDB-lite"/>
    </source>
</evidence>
<evidence type="ECO:0000256" key="3">
    <source>
        <dbReference type="SAM" id="SignalP"/>
    </source>
</evidence>
<evidence type="ECO:0000313" key="5">
    <source>
        <dbReference type="Proteomes" id="UP001198565"/>
    </source>
</evidence>
<dbReference type="RefSeq" id="WP_222976993.1">
    <property type="nucleotide sequence ID" value="NZ_JAINVZ010000006.1"/>
</dbReference>
<keyword evidence="3" id="KW-0732">Signal</keyword>
<feature type="compositionally biased region" description="Low complexity" evidence="1">
    <location>
        <begin position="30"/>
        <end position="50"/>
    </location>
</feature>
<feature type="region of interest" description="Disordered" evidence="1">
    <location>
        <begin position="30"/>
        <end position="54"/>
    </location>
</feature>
<gene>
    <name evidence="4" type="ORF">K7472_11860</name>
</gene>
<reference evidence="4 5" key="1">
    <citation type="submission" date="2021-08" db="EMBL/GenBank/DDBJ databases">
        <title>Streptomyces sp. PTM05 isolated from lichen.</title>
        <authorList>
            <person name="Somphong A."/>
            <person name="Phongsopitanun W."/>
            <person name="Tanasupawat S."/>
        </authorList>
    </citation>
    <scope>NUCLEOTIDE SEQUENCE [LARGE SCALE GENOMIC DNA]</scope>
    <source>
        <strain evidence="4 5">Ptm05</strain>
    </source>
</reference>
<evidence type="ECO:0000313" key="4">
    <source>
        <dbReference type="EMBL" id="MBY8885540.1"/>
    </source>
</evidence>
<evidence type="ECO:0008006" key="6">
    <source>
        <dbReference type="Google" id="ProtNLM"/>
    </source>
</evidence>